<feature type="domain" description="N-acetyltransferase" evidence="1">
    <location>
        <begin position="7"/>
        <end position="181"/>
    </location>
</feature>
<dbReference type="InterPro" id="IPR000182">
    <property type="entry name" value="GNAT_dom"/>
</dbReference>
<dbReference type="PROSITE" id="PS51186">
    <property type="entry name" value="GNAT"/>
    <property type="match status" value="1"/>
</dbReference>
<comment type="caution">
    <text evidence="2">The sequence shown here is derived from an EMBL/GenBank/DDBJ whole genome shotgun (WGS) entry which is preliminary data.</text>
</comment>
<dbReference type="SUPFAM" id="SSF55729">
    <property type="entry name" value="Acyl-CoA N-acyltransferases (Nat)"/>
    <property type="match status" value="1"/>
</dbReference>
<dbReference type="InterPro" id="IPR016181">
    <property type="entry name" value="Acyl_CoA_acyltransferase"/>
</dbReference>
<evidence type="ECO:0000313" key="2">
    <source>
        <dbReference type="EMBL" id="KXK62131.1"/>
    </source>
</evidence>
<dbReference type="Proteomes" id="UP000070620">
    <property type="component" value="Unassembled WGS sequence"/>
</dbReference>
<sequence length="183" mass="20173">MTGFDGIHLRRHEGLDAGSTITAIADLYEMVYAEPPYDGGPLFTRHRFLQRTNRQVQSPGFSLITADADRVLVGFAFGLPFREGSWWAGTSTPQPPAELVASAKFAVIELVVHPARRGRGLGRALLAALLDRRPEHYAILLAEPTAPARQIYGRWGWQQVADVQPAPDAPRLHALMRSLKPDA</sequence>
<proteinExistence type="predicted"/>
<organism evidence="2 3">
    <name type="scientific">Micromonospora rosaria</name>
    <dbReference type="NCBI Taxonomy" id="47874"/>
    <lineage>
        <taxon>Bacteria</taxon>
        <taxon>Bacillati</taxon>
        <taxon>Actinomycetota</taxon>
        <taxon>Actinomycetes</taxon>
        <taxon>Micromonosporales</taxon>
        <taxon>Micromonosporaceae</taxon>
        <taxon>Micromonospora</taxon>
    </lineage>
</organism>
<evidence type="ECO:0000313" key="3">
    <source>
        <dbReference type="Proteomes" id="UP000070620"/>
    </source>
</evidence>
<protein>
    <recommendedName>
        <fullName evidence="1">N-acetyltransferase domain-containing protein</fullName>
    </recommendedName>
</protein>
<keyword evidence="3" id="KW-1185">Reference proteome</keyword>
<gene>
    <name evidence="2" type="ORF">AWW66_09840</name>
</gene>
<reference evidence="2 3" key="1">
    <citation type="submission" date="2016-01" db="EMBL/GenBank/DDBJ databases">
        <title>Whole genome sequence and analysis of Micromonospora rosaria DSM 803, which can produce antibacterial substance rosamicin.</title>
        <authorList>
            <person name="Yang H."/>
            <person name="He X."/>
            <person name="Zhu D."/>
        </authorList>
    </citation>
    <scope>NUCLEOTIDE SEQUENCE [LARGE SCALE GENOMIC DNA]</scope>
    <source>
        <strain evidence="2 3">DSM 803</strain>
    </source>
</reference>
<evidence type="ECO:0000259" key="1">
    <source>
        <dbReference type="PROSITE" id="PS51186"/>
    </source>
</evidence>
<dbReference type="Pfam" id="PF00583">
    <property type="entry name" value="Acetyltransf_1"/>
    <property type="match status" value="1"/>
</dbReference>
<dbReference type="AlphaFoldDB" id="A0A136PUF8"/>
<name>A0A136PUF8_9ACTN</name>
<dbReference type="GO" id="GO:0016747">
    <property type="term" value="F:acyltransferase activity, transferring groups other than amino-acyl groups"/>
    <property type="evidence" value="ECO:0007669"/>
    <property type="project" value="InterPro"/>
</dbReference>
<accession>A0A136PUF8</accession>
<dbReference type="EMBL" id="LRQV01000025">
    <property type="protein sequence ID" value="KXK62131.1"/>
    <property type="molecule type" value="Genomic_DNA"/>
</dbReference>
<dbReference type="RefSeq" id="WP_083978362.1">
    <property type="nucleotide sequence ID" value="NZ_JBIUBN010000030.1"/>
</dbReference>
<dbReference type="OrthoDB" id="4536199at2"/>
<dbReference type="Gene3D" id="3.40.630.30">
    <property type="match status" value="1"/>
</dbReference>